<dbReference type="InterPro" id="IPR006037">
    <property type="entry name" value="RCK_C"/>
</dbReference>
<protein>
    <submittedName>
        <fullName evidence="4">Potassium channel protein</fullName>
    </submittedName>
</protein>
<dbReference type="InterPro" id="IPR050721">
    <property type="entry name" value="Trk_Ktr_HKT_K-transport"/>
</dbReference>
<evidence type="ECO:0000313" key="4">
    <source>
        <dbReference type="EMBL" id="MBM3226039.1"/>
    </source>
</evidence>
<evidence type="ECO:0000256" key="2">
    <source>
        <dbReference type="SAM" id="Phobius"/>
    </source>
</evidence>
<dbReference type="InterPro" id="IPR036291">
    <property type="entry name" value="NAD(P)-bd_dom_sf"/>
</dbReference>
<dbReference type="GO" id="GO:0008324">
    <property type="term" value="F:monoatomic cation transmembrane transporter activity"/>
    <property type="evidence" value="ECO:0007669"/>
    <property type="project" value="InterPro"/>
</dbReference>
<feature type="transmembrane region" description="Helical" evidence="2">
    <location>
        <begin position="79"/>
        <end position="101"/>
    </location>
</feature>
<sequence length="420" mass="45924">MRRSVRQWTYALRQRQTIRLVRLLSAFALFIGLSSVLFHVFMALEGHTFGWITGLYWTVTVMSTLGLGDITFTSDTGRFFTLCVLVSGVLFLLVLLPLLFMQGQSPARVLRDLPKDTSGHVILAQYDALTSAVISRLQQYHIPYVLLVPELSQALHLHDLGLQVVMGEIDHAETFWKVRADQAVGVISTASNALNTNVALTVRDVAPAVPIIATTDDHTGIDILKLAGCSHVLHLGDMLGQSLARRLLGGDAVAHVIGQFDQLLIAEATAARTPLVGTTLRQSRLREQVGVSVIGVWDRGHFETARPETRITSHTVLVLAGSQQQLQQYDTHFCMYNISKAPVVIIGGGRVGRATGRALAERQMAYRIVEQRAERIQDPTVYTQGNAADEAVLRQAGLLDAPAVVITTHDDDTNIGSPGE</sequence>
<feature type="domain" description="RCK C-terminal" evidence="3">
    <location>
        <begin position="251"/>
        <end position="335"/>
    </location>
</feature>
<dbReference type="Gene3D" id="3.40.50.720">
    <property type="entry name" value="NAD(P)-binding Rossmann-like Domain"/>
    <property type="match status" value="2"/>
</dbReference>
<name>A0A937W320_UNCTE</name>
<dbReference type="Gene3D" id="1.10.287.70">
    <property type="match status" value="1"/>
</dbReference>
<dbReference type="SUPFAM" id="SSF81324">
    <property type="entry name" value="Voltage-gated potassium channels"/>
    <property type="match status" value="1"/>
</dbReference>
<dbReference type="InterPro" id="IPR036721">
    <property type="entry name" value="RCK_C_sf"/>
</dbReference>
<dbReference type="Proteomes" id="UP000712673">
    <property type="component" value="Unassembled WGS sequence"/>
</dbReference>
<keyword evidence="2" id="KW-0812">Transmembrane</keyword>
<gene>
    <name evidence="4" type="ORF">FJZ47_19905</name>
</gene>
<reference evidence="4" key="1">
    <citation type="submission" date="2019-03" db="EMBL/GenBank/DDBJ databases">
        <title>Lake Tanganyika Metagenome-Assembled Genomes (MAGs).</title>
        <authorList>
            <person name="Tran P."/>
        </authorList>
    </citation>
    <scope>NUCLEOTIDE SEQUENCE</scope>
    <source>
        <strain evidence="4">K_DeepCast_65m_m2_066</strain>
    </source>
</reference>
<feature type="transmembrane region" description="Helical" evidence="2">
    <location>
        <begin position="20"/>
        <end position="42"/>
    </location>
</feature>
<evidence type="ECO:0000256" key="1">
    <source>
        <dbReference type="ARBA" id="ARBA00004651"/>
    </source>
</evidence>
<dbReference type="Pfam" id="PF07885">
    <property type="entry name" value="Ion_trans_2"/>
    <property type="match status" value="1"/>
</dbReference>
<dbReference type="Pfam" id="PF02254">
    <property type="entry name" value="TrkA_N"/>
    <property type="match status" value="2"/>
</dbReference>
<keyword evidence="4" id="KW-0813">Transport</keyword>
<evidence type="ECO:0000313" key="5">
    <source>
        <dbReference type="Proteomes" id="UP000712673"/>
    </source>
</evidence>
<dbReference type="EMBL" id="VGLS01000766">
    <property type="protein sequence ID" value="MBM3226039.1"/>
    <property type="molecule type" value="Genomic_DNA"/>
</dbReference>
<feature type="transmembrane region" description="Helical" evidence="2">
    <location>
        <begin position="48"/>
        <end position="67"/>
    </location>
</feature>
<dbReference type="Gene3D" id="3.30.70.1450">
    <property type="entry name" value="Regulator of K+ conductance, C-terminal domain"/>
    <property type="match status" value="1"/>
</dbReference>
<dbReference type="SUPFAM" id="SSF116726">
    <property type="entry name" value="TrkA C-terminal domain-like"/>
    <property type="match status" value="1"/>
</dbReference>
<dbReference type="SUPFAM" id="SSF51735">
    <property type="entry name" value="NAD(P)-binding Rossmann-fold domains"/>
    <property type="match status" value="2"/>
</dbReference>
<keyword evidence="4" id="KW-0406">Ion transport</keyword>
<keyword evidence="2" id="KW-1133">Transmembrane helix</keyword>
<organism evidence="4 5">
    <name type="scientific">Tectimicrobiota bacterium</name>
    <dbReference type="NCBI Taxonomy" id="2528274"/>
    <lineage>
        <taxon>Bacteria</taxon>
        <taxon>Pseudomonadati</taxon>
        <taxon>Nitrospinota/Tectimicrobiota group</taxon>
        <taxon>Candidatus Tectimicrobiota</taxon>
    </lineage>
</organism>
<dbReference type="PANTHER" id="PTHR43833">
    <property type="entry name" value="POTASSIUM CHANNEL PROTEIN 2-RELATED-RELATED"/>
    <property type="match status" value="1"/>
</dbReference>
<evidence type="ECO:0000259" key="3">
    <source>
        <dbReference type="PROSITE" id="PS51202"/>
    </source>
</evidence>
<dbReference type="PROSITE" id="PS51202">
    <property type="entry name" value="RCK_C"/>
    <property type="match status" value="1"/>
</dbReference>
<keyword evidence="2" id="KW-0472">Membrane</keyword>
<dbReference type="GO" id="GO:0005886">
    <property type="term" value="C:plasma membrane"/>
    <property type="evidence" value="ECO:0007669"/>
    <property type="project" value="UniProtKB-SubCell"/>
</dbReference>
<comment type="subcellular location">
    <subcellularLocation>
        <location evidence="1">Cell membrane</location>
        <topology evidence="1">Multi-pass membrane protein</topology>
    </subcellularLocation>
</comment>
<accession>A0A937W320</accession>
<proteinExistence type="predicted"/>
<dbReference type="InterPro" id="IPR003148">
    <property type="entry name" value="RCK_N"/>
</dbReference>
<dbReference type="Pfam" id="PF02080">
    <property type="entry name" value="TrkA_C"/>
    <property type="match status" value="1"/>
</dbReference>
<dbReference type="PANTHER" id="PTHR43833:SF9">
    <property type="entry name" value="POTASSIUM CHANNEL PROTEIN YUGO-RELATED"/>
    <property type="match status" value="1"/>
</dbReference>
<dbReference type="GO" id="GO:0006813">
    <property type="term" value="P:potassium ion transport"/>
    <property type="evidence" value="ECO:0007669"/>
    <property type="project" value="InterPro"/>
</dbReference>
<comment type="caution">
    <text evidence="4">The sequence shown here is derived from an EMBL/GenBank/DDBJ whole genome shotgun (WGS) entry which is preliminary data.</text>
</comment>
<dbReference type="AlphaFoldDB" id="A0A937W320"/>
<keyword evidence="4" id="KW-0407">Ion channel</keyword>
<dbReference type="InterPro" id="IPR013099">
    <property type="entry name" value="K_chnl_dom"/>
</dbReference>